<sequence>MVPLLLLLCLFAIHETSSMAVPNTVGDGPPTGAEIDSPTKAIIDQIMSDFKVSIQDFIQALVVRTIELYKDEGSGSGSGMEPSGSTEGSGAGSPTPPILP</sequence>
<reference evidence="5" key="1">
    <citation type="submission" date="2016-04" db="UniProtKB">
        <authorList>
            <consortium name="WormBaseParasite"/>
        </authorList>
    </citation>
    <scope>IDENTIFICATION</scope>
</reference>
<reference evidence="3 4" key="2">
    <citation type="submission" date="2018-11" db="EMBL/GenBank/DDBJ databases">
        <authorList>
            <consortium name="Pathogen Informatics"/>
        </authorList>
    </citation>
    <scope>NUCLEOTIDE SEQUENCE [LARGE SCALE GENOMIC DNA]</scope>
</reference>
<feature type="chain" id="PRO_5043135842" evidence="2">
    <location>
        <begin position="21"/>
        <end position="100"/>
    </location>
</feature>
<accession>A0A158R363</accession>
<dbReference type="AlphaFoldDB" id="A0A158R363"/>
<dbReference type="WBParaSite" id="NBR_0001758701-mRNA-1">
    <property type="protein sequence ID" value="NBR_0001758701-mRNA-1"/>
    <property type="gene ID" value="NBR_0001758701"/>
</dbReference>
<dbReference type="EMBL" id="UYSL01022851">
    <property type="protein sequence ID" value="VDL81245.1"/>
    <property type="molecule type" value="Genomic_DNA"/>
</dbReference>
<evidence type="ECO:0000256" key="2">
    <source>
        <dbReference type="SAM" id="SignalP"/>
    </source>
</evidence>
<feature type="compositionally biased region" description="Low complexity" evidence="1">
    <location>
        <begin position="79"/>
        <end position="88"/>
    </location>
</feature>
<evidence type="ECO:0000313" key="3">
    <source>
        <dbReference type="EMBL" id="VDL81245.1"/>
    </source>
</evidence>
<keyword evidence="4" id="KW-1185">Reference proteome</keyword>
<organism evidence="5">
    <name type="scientific">Nippostrongylus brasiliensis</name>
    <name type="common">Rat hookworm</name>
    <dbReference type="NCBI Taxonomy" id="27835"/>
    <lineage>
        <taxon>Eukaryota</taxon>
        <taxon>Metazoa</taxon>
        <taxon>Ecdysozoa</taxon>
        <taxon>Nematoda</taxon>
        <taxon>Chromadorea</taxon>
        <taxon>Rhabditida</taxon>
        <taxon>Rhabditina</taxon>
        <taxon>Rhabditomorpha</taxon>
        <taxon>Strongyloidea</taxon>
        <taxon>Heligmosomidae</taxon>
        <taxon>Nippostrongylus</taxon>
    </lineage>
</organism>
<feature type="signal peptide" evidence="2">
    <location>
        <begin position="1"/>
        <end position="20"/>
    </location>
</feature>
<name>A0A158R363_NIPBR</name>
<proteinExistence type="predicted"/>
<feature type="region of interest" description="Disordered" evidence="1">
    <location>
        <begin position="72"/>
        <end position="100"/>
    </location>
</feature>
<evidence type="ECO:0000313" key="5">
    <source>
        <dbReference type="WBParaSite" id="NBR_0001758701-mRNA-1"/>
    </source>
</evidence>
<dbReference type="Proteomes" id="UP000271162">
    <property type="component" value="Unassembled WGS sequence"/>
</dbReference>
<keyword evidence="2" id="KW-0732">Signal</keyword>
<evidence type="ECO:0000313" key="4">
    <source>
        <dbReference type="Proteomes" id="UP000271162"/>
    </source>
</evidence>
<evidence type="ECO:0000256" key="1">
    <source>
        <dbReference type="SAM" id="MobiDB-lite"/>
    </source>
</evidence>
<protein>
    <submittedName>
        <fullName evidence="5">Kidney androgen-regulated protein-like</fullName>
    </submittedName>
</protein>
<gene>
    <name evidence="3" type="ORF">NBR_LOCUS17588</name>
</gene>